<keyword evidence="6" id="KW-0808">Transferase</keyword>
<dbReference type="AlphaFoldDB" id="A0A656PLW1"/>
<dbReference type="GO" id="GO:0030170">
    <property type="term" value="F:pyridoxal phosphate binding"/>
    <property type="evidence" value="ECO:0007669"/>
    <property type="project" value="TreeGrafter"/>
</dbReference>
<dbReference type="PANTHER" id="PTHR30244:SF9">
    <property type="entry name" value="PROTEIN RV3402C"/>
    <property type="match status" value="1"/>
</dbReference>
<gene>
    <name evidence="6" type="ORF">DIU24_00915</name>
</gene>
<proteinExistence type="inferred from homology"/>
<dbReference type="GO" id="GO:0008483">
    <property type="term" value="F:transaminase activity"/>
    <property type="evidence" value="ECO:0007669"/>
    <property type="project" value="UniProtKB-KW"/>
</dbReference>
<keyword evidence="6" id="KW-0032">Aminotransferase</keyword>
<evidence type="ECO:0000313" key="6">
    <source>
        <dbReference type="EMBL" id="HCQ40254.1"/>
    </source>
</evidence>
<dbReference type="PANTHER" id="PTHR30244">
    <property type="entry name" value="TRANSAMINASE"/>
    <property type="match status" value="1"/>
</dbReference>
<feature type="active site" description="Proton acceptor" evidence="3">
    <location>
        <position position="181"/>
    </location>
</feature>
<dbReference type="InterPro" id="IPR015421">
    <property type="entry name" value="PyrdxlP-dep_Trfase_major"/>
</dbReference>
<reference evidence="6 7" key="1">
    <citation type="journal article" date="2018" name="Nat. Biotechnol.">
        <title>A standardized bacterial taxonomy based on genome phylogeny substantially revises the tree of life.</title>
        <authorList>
            <person name="Parks D.H."/>
            <person name="Chuvochina M."/>
            <person name="Waite D.W."/>
            <person name="Rinke C."/>
            <person name="Skarshewski A."/>
            <person name="Chaumeil P.A."/>
            <person name="Hugenholtz P."/>
        </authorList>
    </citation>
    <scope>NUCLEOTIDE SEQUENCE [LARGE SCALE GENOMIC DNA]</scope>
    <source>
        <strain evidence="6">UBA12021</strain>
    </source>
</reference>
<name>A0A656PLW1_UNCKA</name>
<comment type="similarity">
    <text evidence="2 5">Belongs to the DegT/DnrJ/EryC1 family.</text>
</comment>
<evidence type="ECO:0000256" key="5">
    <source>
        <dbReference type="RuleBase" id="RU004508"/>
    </source>
</evidence>
<dbReference type="CDD" id="cd00616">
    <property type="entry name" value="AHBA_syn"/>
    <property type="match status" value="1"/>
</dbReference>
<organism evidence="6 7">
    <name type="scientific">candidate division WWE3 bacterium</name>
    <dbReference type="NCBI Taxonomy" id="2053526"/>
    <lineage>
        <taxon>Bacteria</taxon>
        <taxon>Katanobacteria</taxon>
    </lineage>
</organism>
<dbReference type="Proteomes" id="UP000262056">
    <property type="component" value="Unassembled WGS sequence"/>
</dbReference>
<evidence type="ECO:0000256" key="1">
    <source>
        <dbReference type="ARBA" id="ARBA00022898"/>
    </source>
</evidence>
<dbReference type="GO" id="GO:0000271">
    <property type="term" value="P:polysaccharide biosynthetic process"/>
    <property type="evidence" value="ECO:0007669"/>
    <property type="project" value="TreeGrafter"/>
</dbReference>
<accession>A0A656PLW1</accession>
<dbReference type="Gene3D" id="3.40.640.10">
    <property type="entry name" value="Type I PLP-dependent aspartate aminotransferase-like (Major domain)"/>
    <property type="match status" value="1"/>
</dbReference>
<evidence type="ECO:0000313" key="7">
    <source>
        <dbReference type="Proteomes" id="UP000262056"/>
    </source>
</evidence>
<feature type="modified residue" description="N6-(pyridoxal phosphate)lysine" evidence="4">
    <location>
        <position position="181"/>
    </location>
</feature>
<comment type="caution">
    <text evidence="6">The sequence shown here is derived from an EMBL/GenBank/DDBJ whole genome shotgun (WGS) entry which is preliminary data.</text>
</comment>
<sequence>MIYVTKPTLPDIQDYTNLMKGIWERGWLTNNGVLVQQLENQLKQYLEVGNLSLVTNATMGLLLALYALDLEGEVITTPFTFAATTNVLFMKGLTPVFADIDPETFNIDPADVERKITKKTSAILAVHVFGNPCDITGLEKIAKKHKLKLIFDAAHAFGVQYKGKSVCEYGDVSVLSFHAVKLFNTVEGGAIVAKTEQISHKCKLFRNFGFESEEEIVLPGVNAKMSEFHAAMGLCNLKSIKRVIDKNRKYFDLYVRLMDGANVRFQKPEISRVVHTYMPVCFDSKITRDKVYDHLVKNGYSSRKYFYPLTSDFDYLHTKNKKKKVSNNLINARKVADTILCLPLYPSMEKRDIEKICKLVKEIC</sequence>
<keyword evidence="1 4" id="KW-0663">Pyridoxal phosphate</keyword>
<dbReference type="Pfam" id="PF01041">
    <property type="entry name" value="DegT_DnrJ_EryC1"/>
    <property type="match status" value="1"/>
</dbReference>
<evidence type="ECO:0000256" key="3">
    <source>
        <dbReference type="PIRSR" id="PIRSR000390-1"/>
    </source>
</evidence>
<dbReference type="InterPro" id="IPR015424">
    <property type="entry name" value="PyrdxlP-dep_Trfase"/>
</dbReference>
<dbReference type="EMBL" id="DQFB01000003">
    <property type="protein sequence ID" value="HCQ40254.1"/>
    <property type="molecule type" value="Genomic_DNA"/>
</dbReference>
<evidence type="ECO:0000256" key="2">
    <source>
        <dbReference type="ARBA" id="ARBA00037999"/>
    </source>
</evidence>
<protein>
    <submittedName>
        <fullName evidence="6">DegT/DnrJ/EryC1/StrS family aminotransferase</fullName>
    </submittedName>
</protein>
<evidence type="ECO:0000256" key="4">
    <source>
        <dbReference type="PIRSR" id="PIRSR000390-2"/>
    </source>
</evidence>
<dbReference type="PIRSF" id="PIRSF000390">
    <property type="entry name" value="PLP_StrS"/>
    <property type="match status" value="1"/>
</dbReference>
<dbReference type="InterPro" id="IPR000653">
    <property type="entry name" value="DegT/StrS_aminotransferase"/>
</dbReference>
<dbReference type="SUPFAM" id="SSF53383">
    <property type="entry name" value="PLP-dependent transferases"/>
    <property type="match status" value="1"/>
</dbReference>